<keyword evidence="1" id="KW-1133">Transmembrane helix</keyword>
<dbReference type="AlphaFoldDB" id="A0AA48I471"/>
<accession>A0AA48I471</accession>
<organism evidence="2">
    <name type="scientific">Candidatus Paraimprobicoccus trichonymphae</name>
    <dbReference type="NCBI Taxonomy" id="3033793"/>
    <lineage>
        <taxon>Bacteria</taxon>
        <taxon>Bacillati</taxon>
        <taxon>Bacillota</taxon>
        <taxon>Clostridia</taxon>
        <taxon>Candidatus Paraimprobicoccus</taxon>
    </lineage>
</organism>
<dbReference type="Proteomes" id="UP001335720">
    <property type="component" value="Chromosome"/>
</dbReference>
<gene>
    <name evidence="2" type="ORF">RsTaC01_0429</name>
</gene>
<proteinExistence type="predicted"/>
<evidence type="ECO:0000256" key="1">
    <source>
        <dbReference type="SAM" id="Phobius"/>
    </source>
</evidence>
<keyword evidence="1" id="KW-0472">Membrane</keyword>
<feature type="transmembrane region" description="Helical" evidence="1">
    <location>
        <begin position="92"/>
        <end position="116"/>
    </location>
</feature>
<sequence length="121" mass="14094">MVKKFNPPDIKKENVSTEVKAQKEYAKETANKFAEKLENLINSYNINDENMEKNLYSLGKMTIINNVIQENISKIKTAGGGGGFFEWWTDSYIWRVAEVIIKILISIFYFLGWLFVNFKKN</sequence>
<reference evidence="2" key="1">
    <citation type="journal article" date="2023" name="ISME J.">
        <title>Emergence of putative energy parasites within Clostridia revealed by genome analysis of a novel endosymbiotic clade.</title>
        <authorList>
            <person name="Takahashi K."/>
            <person name="Kuwahara H."/>
            <person name="Horikawa Y."/>
            <person name="Izawa K."/>
            <person name="Kato D."/>
            <person name="Inagaki T."/>
            <person name="Yuki M."/>
            <person name="Ohkuma M."/>
            <person name="Hongoh Y."/>
        </authorList>
    </citation>
    <scope>NUCLEOTIDE SEQUENCE</scope>
    <source>
        <strain evidence="2">RsTa-C01</strain>
    </source>
</reference>
<dbReference type="KEGG" id="ptrh:RsTaC01_0429"/>
<protein>
    <submittedName>
        <fullName evidence="2">Uncharacterized protein</fullName>
    </submittedName>
</protein>
<name>A0AA48I471_9FIRM</name>
<evidence type="ECO:0000313" key="2">
    <source>
        <dbReference type="EMBL" id="BED92617.1"/>
    </source>
</evidence>
<dbReference type="EMBL" id="AP027925">
    <property type="protein sequence ID" value="BED92617.1"/>
    <property type="molecule type" value="Genomic_DNA"/>
</dbReference>
<keyword evidence="1" id="KW-0812">Transmembrane</keyword>